<dbReference type="CDD" id="cd02249">
    <property type="entry name" value="ZZ"/>
    <property type="match status" value="1"/>
</dbReference>
<dbReference type="Proteomes" id="UP001497497">
    <property type="component" value="Unassembled WGS sequence"/>
</dbReference>
<feature type="compositionally biased region" description="Basic and acidic residues" evidence="5">
    <location>
        <begin position="957"/>
        <end position="967"/>
    </location>
</feature>
<evidence type="ECO:0000313" key="8">
    <source>
        <dbReference type="EMBL" id="CAL1538237.1"/>
    </source>
</evidence>
<dbReference type="Gene3D" id="2.60.120.260">
    <property type="entry name" value="Galactose-binding domain-like"/>
    <property type="match status" value="1"/>
</dbReference>
<gene>
    <name evidence="8" type="ORF">GSLYS_00012058001</name>
</gene>
<feature type="compositionally biased region" description="Polar residues" evidence="5">
    <location>
        <begin position="1037"/>
        <end position="1068"/>
    </location>
</feature>
<dbReference type="InterPro" id="IPR040099">
    <property type="entry name" value="ZZEF1"/>
</dbReference>
<dbReference type="SUPFAM" id="SSF57850">
    <property type="entry name" value="RING/U-box"/>
    <property type="match status" value="2"/>
</dbReference>
<dbReference type="PROSITE" id="PS51284">
    <property type="entry name" value="DOC"/>
    <property type="match status" value="1"/>
</dbReference>
<keyword evidence="9" id="KW-1185">Reference proteome</keyword>
<dbReference type="PANTHER" id="PTHR22772:SF4">
    <property type="entry name" value="ZINC FINGER ZZ-TYPE AND EF-HAND DOMAIN-CONTAINING PROTEIN 1"/>
    <property type="match status" value="1"/>
</dbReference>
<feature type="compositionally biased region" description="Polar residues" evidence="5">
    <location>
        <begin position="968"/>
        <end position="978"/>
    </location>
</feature>
<feature type="compositionally biased region" description="Acidic residues" evidence="5">
    <location>
        <begin position="21"/>
        <end position="33"/>
    </location>
</feature>
<dbReference type="GO" id="GO:0008270">
    <property type="term" value="F:zinc ion binding"/>
    <property type="evidence" value="ECO:0007669"/>
    <property type="project" value="UniProtKB-KW"/>
</dbReference>
<keyword evidence="1" id="KW-0479">Metal-binding</keyword>
<dbReference type="SUPFAM" id="SSF49785">
    <property type="entry name" value="Galactose-binding domain-like"/>
    <property type="match status" value="1"/>
</dbReference>
<organism evidence="8 9">
    <name type="scientific">Lymnaea stagnalis</name>
    <name type="common">Great pond snail</name>
    <name type="synonym">Helix stagnalis</name>
    <dbReference type="NCBI Taxonomy" id="6523"/>
    <lineage>
        <taxon>Eukaryota</taxon>
        <taxon>Metazoa</taxon>
        <taxon>Spiralia</taxon>
        <taxon>Lophotrochozoa</taxon>
        <taxon>Mollusca</taxon>
        <taxon>Gastropoda</taxon>
        <taxon>Heterobranchia</taxon>
        <taxon>Euthyneura</taxon>
        <taxon>Panpulmonata</taxon>
        <taxon>Hygrophila</taxon>
        <taxon>Lymnaeoidea</taxon>
        <taxon>Lymnaeidae</taxon>
        <taxon>Lymnaea</taxon>
    </lineage>
</organism>
<dbReference type="Gene3D" id="3.30.60.90">
    <property type="match status" value="2"/>
</dbReference>
<evidence type="ECO:0000256" key="2">
    <source>
        <dbReference type="ARBA" id="ARBA00022771"/>
    </source>
</evidence>
<feature type="compositionally biased region" description="Polar residues" evidence="5">
    <location>
        <begin position="1095"/>
        <end position="1104"/>
    </location>
</feature>
<feature type="compositionally biased region" description="Polar residues" evidence="5">
    <location>
        <begin position="986"/>
        <end position="1001"/>
    </location>
</feature>
<protein>
    <recommendedName>
        <fullName evidence="10">Zinc finger ZZ-type and EF-hand domain-containing protein 1</fullName>
    </recommendedName>
</protein>
<evidence type="ECO:0000259" key="6">
    <source>
        <dbReference type="PROSITE" id="PS50135"/>
    </source>
</evidence>
<feature type="region of interest" description="Disordered" evidence="5">
    <location>
        <begin position="957"/>
        <end position="1006"/>
    </location>
</feature>
<feature type="compositionally biased region" description="Acidic residues" evidence="5">
    <location>
        <begin position="2421"/>
        <end position="2442"/>
    </location>
</feature>
<feature type="compositionally biased region" description="Basic and acidic residues" evidence="5">
    <location>
        <begin position="11"/>
        <end position="20"/>
    </location>
</feature>
<reference evidence="8 9" key="1">
    <citation type="submission" date="2024-04" db="EMBL/GenBank/DDBJ databases">
        <authorList>
            <consortium name="Genoscope - CEA"/>
            <person name="William W."/>
        </authorList>
    </citation>
    <scope>NUCLEOTIDE SEQUENCE [LARGE SCALE GENOMIC DNA]</scope>
</reference>
<dbReference type="Gene3D" id="2.60.120.290">
    <property type="entry name" value="Spermadhesin, CUB domain"/>
    <property type="match status" value="1"/>
</dbReference>
<evidence type="ECO:0000256" key="3">
    <source>
        <dbReference type="ARBA" id="ARBA00022833"/>
    </source>
</evidence>
<feature type="domain" description="ZZ-type" evidence="6">
    <location>
        <begin position="1904"/>
        <end position="1959"/>
    </location>
</feature>
<evidence type="ECO:0000313" key="9">
    <source>
        <dbReference type="Proteomes" id="UP001497497"/>
    </source>
</evidence>
<feature type="compositionally biased region" description="Basic and acidic residues" evidence="5">
    <location>
        <begin position="1072"/>
        <end position="1090"/>
    </location>
</feature>
<feature type="region of interest" description="Disordered" evidence="5">
    <location>
        <begin position="1032"/>
        <end position="1110"/>
    </location>
</feature>
<feature type="compositionally biased region" description="Acidic residues" evidence="5">
    <location>
        <begin position="2399"/>
        <end position="2409"/>
    </location>
</feature>
<feature type="domain" description="DOC" evidence="7">
    <location>
        <begin position="211"/>
        <end position="394"/>
    </location>
</feature>
<dbReference type="SUPFAM" id="SSF49854">
    <property type="entry name" value="Spermadhesin, CUB domain"/>
    <property type="match status" value="1"/>
</dbReference>
<comment type="caution">
    <text evidence="8">The sequence shown here is derived from an EMBL/GenBank/DDBJ whole genome shotgun (WGS) entry which is preliminary data.</text>
</comment>
<sequence length="3008" mass="335934">MGNTLSDSDDDGKLLETHVDPEDDVSDGEDVSDIENKPTTDLCHLFGDNATLRATATKVKEKIPENVILQHNSNIMQWLEGRHERMEDSITLAQFCDMLMNLGVERNDAIKAFLQFDCDGSGVADVQTIIEALGQYSNRSALGELGKSIRILQSCSLTPGFVDVYAGTTHPVDKHGARILKYLHRNRAESSSLPFPYLNSFNNIFTMRSSVLKSMLQATKEEVKDFEVENELNEMEKRTIYNCFSFIEVSSNPTEAHLLRNNSTFWQSDGAARSHWIRLHIKNNIMLKHLSIGVVSTDQSYMPELVTVAVGQSPNKLREIKEVKIENHVTGRVVLLRNMKVHYPYVQINIKRCHGDGCDTRIHGIKAIGFKLVREQGVTTVMDASALWYLQMLTTTVSLSLAQSQGLRAVLLGNTKRALESMPPLVLSTSSAEKPAFLSRAVLQEIESFTHQLAHSSDIQDQTTLEGLQVILAFNLARGSVVGLIKLLNKLIELPSLKLPCADLLFKAIAARNNCWEKLGVHIPVSFVTSDGGPGMSNIGPDAVIEPPSSSNTSRGLLSTATNRVYLTDEGKTKCTMIFKAEDNVQLTKIRIQVSSGNKGPKHGLIFVYNPESIPDLSSKFDPQEHINHFSKYDFWREKEFEFSITFRNAGLGGQPDNPVCYFQLDNDCDEIDAPVHWNAVGKYLLVTFLEPRDESATRMGIISIKFFGLTKNLVLDFKDQKPLAIPDPSKRQACELPEIISLVSTFVTDIATEQVKKRCRVAKPQFEFLDLADLDVTHLWHLHLACEKRINDEPGNPKVVDQWRRSSVLILQLIHGLIPVLAISKGTTEVSRDALFQQLCNIVNSGGSADAPSSHSNNKLKLMKQIIIDGAPLFFPEKTKKRLELFKLLKTVSDQSSMPSMSLVFQSLCQFFSSVDPKGLLELPNNPSDDFSSSGTLDMMRSLLLVACQEMEDIRPAEVDVKDESRITPSDNPSSGSEENKESPSPHTEVPPSTGSSLNSPDKVAGMASSQLGAYALGNFLPPGDIGETLNLVPKDSNSSARHSDTFTSKQDLSTKTAGSQSPNSAVKLNELTKESLAKVKDPPNREAVPRGQSEGTRNTTVLSPKKTDFSSVVPDSGHQMTYLVKLTASLQTSLVMWCWQQLELKGAPENKTFVEMVNTIVLDYTRDVAEKAHDFLTICKTLSAKELKQKTDAERPSFLSIIARQLMLLLTSLVNKLNTETKVAMLHNFKKLAVTICEVAKANPQLFSDISSDCWNEVDTEETVLRTWDVESPHDYLNHSNIVQMFHCPGASKLVIEFDPRCETERRYDYLEFTDAKGLKLRFDQKVGSLKWPKKVTFSGPYVGFLFHSDSSNTEWGYKFTVTAIGTPDIQNSWLTDLQLGLVKVLGQLAGSTLSSNPIVPQEYLLSSDSSSEQDILRSDLWTSLFRGGYTVGKLQRSLSGKFTTTDEGRVKSFLLTVVQAAENKTGDASDERLNHFREQATRFLNKCREVNKAKGHVLVGGSRVDAAVASLFVALVWHCQQLREEADKFLSSGEITEGLGQAYTMAETLRINLASDRQKWNTSPNKDELADPAELLASKAMYLLKFAGLTKVQLKNEMRSKYYKQMAMKKAGNKRPIVRNEVMEKFPSFRLVMEFIQDQAWTVDRVHQMLQERIKFANAISDVYMFAAQFIRIISNTDPFQIPVVLFFREMFAYQEKFAKHYADSLDGCGLEQESRVRQSYYTLVRRFVDAFRQSQCQDKDSKVVPAYDFLQCCLLHLVDVEWQPYDLSFVSELQLPQLYLNIAKETVKMRDFNPTDIKEEEEMEDYERSMRWYSEITQSEEINDWFKQKEGGKDDKKSVKMFVARFSDVLDVEISCDGCGVTLPGRRYRCLQCMDMDLCTSCFSGGVEPEEHRDSHEIVHLVFKCNHCQAFIVGTRIHCNQCDDFDLCLGCHIKQKFPSGHTDKHDVTMIPMIKLKTSQSSNSSLKAYIHQHVWLLFTSLTLTLSDIVYGLDTGLSYIDVDYIKIAGKLQQQCIMAATSCLDNVTGEGDGEALKEMPCEKRREQTFAIHSQERIMGLLGAVMPDYERKEHQAGVGFNFCTEDFLTHLLDVSRGTYGHELNTQHLALRLMGRLLANSTPMLADSSTQKLLAVESVATIPGQLTIAHLFSVGTKAFEKSGLEWACSVARMLEMLFNTDQWKPAIQDYISHCVQNLKHNGDVSSIFPMFVIAGFPEVLTTGTLVDYNCFSLDSQSGVVLKHFPDKYQTLIVDLKTRKRHTVKDELVTCHNEVTDVLEIESVAKFVTFVIETVNKIRSGGEVCAELSVETLWILSLALKVLNRCFKSDKLAAVGNKIFTGGFIQSLVYLACNGTGLNQNWLLKDLEVLSLICYTHDGSSLKKIKINNLKEKKKQKNSLEDVELDSDSNDDIGPADLTNVGDGEDSDSDDTLSESTDLNDTDNSDWPVKPMSSEDELVEAEEKAEACGSETGWGSLQIEQSTKDLLEAIHSELDIPYPVLRAVCSMNEGKAEAIVKSILENFGDSNQGLKSILQKLKSTLNTNPETKAPPLNEDTAIDTGITAHPSVGQVHRIPETAISETGDNPQNLFKQQETLAGEIGERMRGKSSMLLKKELEKRGRSAGTPEYFTKINMAMCVLYARHTLTGLLAFWPDTGPAINSSLLGCKDVKQIPCVLDLLYKIDTRNFFSKVVDKVIHMCDAGSLVPIAYTAAQFMEEVTLAAVTRESAHNYTEKDKRKSHIQLPGASYLTVTFDGRCATADDDSLIFSTKREMDKDVHIFSGSSRARWSSFHLPGDTLYYKFCLEDYDPDLSNLWGYKFTVTPGTRDSFETGHAILEAVLSSTMARVLPLGQLWSSLVFVACKQPGVQRLKAISLMLKIVALQGKSLCGESVTAPDIDLCLLKPLWDLYKSMTVDDKDPIIQPAVVRALTDLFLHTENLASEWNMTEDYLVALMDVNDIGMSILQGLTNVAAVSLEVGHENAAQEIIKRLHTSTASDNKLLSVLKAWATQ</sequence>
<dbReference type="SMART" id="SM00291">
    <property type="entry name" value="ZnF_ZZ"/>
    <property type="match status" value="2"/>
</dbReference>
<dbReference type="Pfam" id="PF00569">
    <property type="entry name" value="ZZ"/>
    <property type="match status" value="2"/>
</dbReference>
<evidence type="ECO:0000259" key="7">
    <source>
        <dbReference type="PROSITE" id="PS51284"/>
    </source>
</evidence>
<evidence type="ECO:0000256" key="4">
    <source>
        <dbReference type="PROSITE-ProRule" id="PRU00228"/>
    </source>
</evidence>
<proteinExistence type="predicted"/>
<feature type="domain" description="ZZ-type" evidence="6">
    <location>
        <begin position="1855"/>
        <end position="1910"/>
    </location>
</feature>
<dbReference type="InterPro" id="IPR035914">
    <property type="entry name" value="Sperma_CUB_dom_sf"/>
</dbReference>
<dbReference type="Pfam" id="PF03256">
    <property type="entry name" value="ANAPC10"/>
    <property type="match status" value="1"/>
</dbReference>
<keyword evidence="3" id="KW-0862">Zinc</keyword>
<dbReference type="EMBL" id="CAXITT010000291">
    <property type="protein sequence ID" value="CAL1538237.1"/>
    <property type="molecule type" value="Genomic_DNA"/>
</dbReference>
<keyword evidence="2 4" id="KW-0863">Zinc-finger</keyword>
<accession>A0AAV2HVJ7</accession>
<dbReference type="InterPro" id="IPR008979">
    <property type="entry name" value="Galactose-bd-like_sf"/>
</dbReference>
<evidence type="ECO:0000256" key="5">
    <source>
        <dbReference type="SAM" id="MobiDB-lite"/>
    </source>
</evidence>
<dbReference type="PROSITE" id="PS50135">
    <property type="entry name" value="ZF_ZZ_2"/>
    <property type="match status" value="2"/>
</dbReference>
<dbReference type="InterPro" id="IPR004939">
    <property type="entry name" value="APC_su10/DOC_dom"/>
</dbReference>
<dbReference type="SMART" id="SM01337">
    <property type="entry name" value="APC10"/>
    <property type="match status" value="1"/>
</dbReference>
<feature type="region of interest" description="Disordered" evidence="5">
    <location>
        <begin position="1"/>
        <end position="34"/>
    </location>
</feature>
<dbReference type="InterPro" id="IPR000433">
    <property type="entry name" value="Znf_ZZ"/>
</dbReference>
<dbReference type="PROSITE" id="PS01357">
    <property type="entry name" value="ZF_ZZ_1"/>
    <property type="match status" value="1"/>
</dbReference>
<dbReference type="PANTHER" id="PTHR22772">
    <property type="entry name" value="NOVEL ZZ TYPE ZINC FINGER DOMAIN CONTAINING PROTEIN"/>
    <property type="match status" value="1"/>
</dbReference>
<name>A0AAV2HVJ7_LYMST</name>
<dbReference type="InterPro" id="IPR043145">
    <property type="entry name" value="Znf_ZZ_sf"/>
</dbReference>
<feature type="region of interest" description="Disordered" evidence="5">
    <location>
        <begin position="2396"/>
        <end position="2456"/>
    </location>
</feature>
<evidence type="ECO:0008006" key="10">
    <source>
        <dbReference type="Google" id="ProtNLM"/>
    </source>
</evidence>
<evidence type="ECO:0000256" key="1">
    <source>
        <dbReference type="ARBA" id="ARBA00022723"/>
    </source>
</evidence>